<dbReference type="InterPro" id="IPR051610">
    <property type="entry name" value="GPI/OXD"/>
</dbReference>
<evidence type="ECO:0000313" key="3">
    <source>
        <dbReference type="EMBL" id="OHB04147.1"/>
    </source>
</evidence>
<dbReference type="PANTHER" id="PTHR35848">
    <property type="entry name" value="OXALATE-BINDING PROTEIN"/>
    <property type="match status" value="1"/>
</dbReference>
<accession>A0A1G2U3Q0</accession>
<dbReference type="EMBL" id="MHWD01000013">
    <property type="protein sequence ID" value="OHB04147.1"/>
    <property type="molecule type" value="Genomic_DNA"/>
</dbReference>
<dbReference type="InterPro" id="IPR014710">
    <property type="entry name" value="RmlC-like_jellyroll"/>
</dbReference>
<evidence type="ECO:0000256" key="1">
    <source>
        <dbReference type="ARBA" id="ARBA00022723"/>
    </source>
</evidence>
<evidence type="ECO:0000259" key="2">
    <source>
        <dbReference type="Pfam" id="PF07883"/>
    </source>
</evidence>
<protein>
    <recommendedName>
        <fullName evidence="2">Cupin type-2 domain-containing protein</fullName>
    </recommendedName>
</protein>
<dbReference type="InterPro" id="IPR011051">
    <property type="entry name" value="RmlC_Cupin_sf"/>
</dbReference>
<reference evidence="3 4" key="1">
    <citation type="journal article" date="2016" name="Nat. Commun.">
        <title>Thousands of microbial genomes shed light on interconnected biogeochemical processes in an aquifer system.</title>
        <authorList>
            <person name="Anantharaman K."/>
            <person name="Brown C.T."/>
            <person name="Hug L.A."/>
            <person name="Sharon I."/>
            <person name="Castelle C.J."/>
            <person name="Probst A.J."/>
            <person name="Thomas B.C."/>
            <person name="Singh A."/>
            <person name="Wilkins M.J."/>
            <person name="Karaoz U."/>
            <person name="Brodie E.L."/>
            <person name="Williams K.H."/>
            <person name="Hubbard S.S."/>
            <person name="Banfield J.F."/>
        </authorList>
    </citation>
    <scope>NUCLEOTIDE SEQUENCE [LARGE SCALE GENOMIC DNA]</scope>
</reference>
<dbReference type="PANTHER" id="PTHR35848:SF6">
    <property type="entry name" value="CUPIN TYPE-2 DOMAIN-CONTAINING PROTEIN"/>
    <property type="match status" value="1"/>
</dbReference>
<dbReference type="Pfam" id="PF07883">
    <property type="entry name" value="Cupin_2"/>
    <property type="match status" value="1"/>
</dbReference>
<dbReference type="SUPFAM" id="SSF51182">
    <property type="entry name" value="RmlC-like cupins"/>
    <property type="match status" value="1"/>
</dbReference>
<dbReference type="GO" id="GO:0046872">
    <property type="term" value="F:metal ion binding"/>
    <property type="evidence" value="ECO:0007669"/>
    <property type="project" value="UniProtKB-KW"/>
</dbReference>
<organism evidence="3 4">
    <name type="scientific">Candidatus Zambryskibacteria bacterium RIFCSPLOWO2_01_FULL_43_17</name>
    <dbReference type="NCBI Taxonomy" id="1802760"/>
    <lineage>
        <taxon>Bacteria</taxon>
        <taxon>Candidatus Zambryskiibacteriota</taxon>
    </lineage>
</organism>
<dbReference type="Proteomes" id="UP000179283">
    <property type="component" value="Unassembled WGS sequence"/>
</dbReference>
<comment type="caution">
    <text evidence="3">The sequence shown here is derived from an EMBL/GenBank/DDBJ whole genome shotgun (WGS) entry which is preliminary data.</text>
</comment>
<dbReference type="AlphaFoldDB" id="A0A1G2U3Q0"/>
<evidence type="ECO:0000313" key="4">
    <source>
        <dbReference type="Proteomes" id="UP000179283"/>
    </source>
</evidence>
<sequence>MDINEYKQSAKLIRDNEIYKVYDLSDLGHLTVSLTELYPQKATTGHAHNDADEVYVFIDGEGMMEADEKKFSVKAGDVVLVPAGDFHKVYNTRPAEAFGEAREGEKTFSFWTVFEKYGGRGK</sequence>
<dbReference type="InterPro" id="IPR013096">
    <property type="entry name" value="Cupin_2"/>
</dbReference>
<dbReference type="Gene3D" id="2.60.120.10">
    <property type="entry name" value="Jelly Rolls"/>
    <property type="match status" value="1"/>
</dbReference>
<proteinExistence type="predicted"/>
<feature type="domain" description="Cupin type-2" evidence="2">
    <location>
        <begin position="35"/>
        <end position="95"/>
    </location>
</feature>
<keyword evidence="1" id="KW-0479">Metal-binding</keyword>
<name>A0A1G2U3Q0_9BACT</name>
<gene>
    <name evidence="3" type="ORF">A2920_01815</name>
</gene>